<evidence type="ECO:0000313" key="2">
    <source>
        <dbReference type="EMBL" id="EHO62884.1"/>
    </source>
</evidence>
<dbReference type="Pfam" id="PF06961">
    <property type="entry name" value="DUF1294"/>
    <property type="match status" value="1"/>
</dbReference>
<dbReference type="eggNOG" id="COG3326">
    <property type="taxonomic scope" value="Bacteria"/>
</dbReference>
<feature type="transmembrane region" description="Helical" evidence="1">
    <location>
        <begin position="65"/>
        <end position="84"/>
    </location>
</feature>
<dbReference type="STRING" id="742743.HMPREF9453_01201"/>
<accession>H1D0R3</accession>
<proteinExistence type="predicted"/>
<organism evidence="2 3">
    <name type="scientific">Dialister succinatiphilus YIT 11850</name>
    <dbReference type="NCBI Taxonomy" id="742743"/>
    <lineage>
        <taxon>Bacteria</taxon>
        <taxon>Bacillati</taxon>
        <taxon>Bacillota</taxon>
        <taxon>Negativicutes</taxon>
        <taxon>Veillonellales</taxon>
        <taxon>Veillonellaceae</taxon>
        <taxon>Dialister</taxon>
    </lineage>
</organism>
<protein>
    <recommendedName>
        <fullName evidence="4">DUF1294 domain-containing protein</fullName>
    </recommendedName>
</protein>
<sequence length="85" mass="9466">MTWALAFLLINLTSFSLYGLDKWKAVHGCWRISERTLLLAALAGGFAGALTGMYFFHHKTRHKKFVYGVPLIGLLELAAAMLLVL</sequence>
<gene>
    <name evidence="2" type="ORF">HMPREF9453_01201</name>
</gene>
<feature type="transmembrane region" description="Helical" evidence="1">
    <location>
        <begin position="35"/>
        <end position="56"/>
    </location>
</feature>
<name>H1D0R3_9FIRM</name>
<dbReference type="HOGENOM" id="CLU_091970_3_0_9"/>
<dbReference type="AlphaFoldDB" id="H1D0R3"/>
<dbReference type="EMBL" id="ADLT01000040">
    <property type="protein sequence ID" value="EHO62884.1"/>
    <property type="molecule type" value="Genomic_DNA"/>
</dbReference>
<comment type="caution">
    <text evidence="2">The sequence shown here is derived from an EMBL/GenBank/DDBJ whole genome shotgun (WGS) entry which is preliminary data.</text>
</comment>
<keyword evidence="1" id="KW-0472">Membrane</keyword>
<dbReference type="InterPro" id="IPR010718">
    <property type="entry name" value="DUF1294"/>
</dbReference>
<keyword evidence="1" id="KW-0812">Transmembrane</keyword>
<evidence type="ECO:0000256" key="1">
    <source>
        <dbReference type="SAM" id="Phobius"/>
    </source>
</evidence>
<keyword evidence="1" id="KW-1133">Transmembrane helix</keyword>
<evidence type="ECO:0000313" key="3">
    <source>
        <dbReference type="Proteomes" id="UP000003277"/>
    </source>
</evidence>
<reference evidence="2 3" key="1">
    <citation type="submission" date="2011-11" db="EMBL/GenBank/DDBJ databases">
        <title>The Genome Sequence of Dialister succinatiphilus YIT 11850.</title>
        <authorList>
            <consortium name="The Broad Institute Genome Sequencing Platform"/>
            <person name="Earl A."/>
            <person name="Ward D."/>
            <person name="Feldgarden M."/>
            <person name="Gevers D."/>
            <person name="Morotomi M."/>
            <person name="Young S.K."/>
            <person name="Zeng Q."/>
            <person name="Gargeya S."/>
            <person name="Fitzgerald M."/>
            <person name="Haas B."/>
            <person name="Abouelleil A."/>
            <person name="Alvarado L."/>
            <person name="Arachchi H.M."/>
            <person name="Berlin A."/>
            <person name="Brown A."/>
            <person name="Chapman S.B."/>
            <person name="Dunbar C."/>
            <person name="Gearin G."/>
            <person name="Goldberg J."/>
            <person name="Griggs A."/>
            <person name="Gujja S."/>
            <person name="Heiman D."/>
            <person name="Howarth C."/>
            <person name="Lui A."/>
            <person name="MacDonald P.J.P."/>
            <person name="Montmayeur A."/>
            <person name="Murphy C."/>
            <person name="Neiman D."/>
            <person name="Pearson M."/>
            <person name="Priest M."/>
            <person name="Roberts A."/>
            <person name="Saif S."/>
            <person name="Shea T."/>
            <person name="Sisk P."/>
            <person name="Stolte C."/>
            <person name="Sykes S."/>
            <person name="Wortman J."/>
            <person name="Nusbaum C."/>
            <person name="Birren B."/>
        </authorList>
    </citation>
    <scope>NUCLEOTIDE SEQUENCE [LARGE SCALE GENOMIC DNA]</scope>
    <source>
        <strain evidence="2 3">YIT 11850</strain>
    </source>
</reference>
<dbReference type="Proteomes" id="UP000003277">
    <property type="component" value="Unassembled WGS sequence"/>
</dbReference>
<evidence type="ECO:0008006" key="4">
    <source>
        <dbReference type="Google" id="ProtNLM"/>
    </source>
</evidence>
<keyword evidence="3" id="KW-1185">Reference proteome</keyword>
<dbReference type="PATRIC" id="fig|742743.3.peg.1219"/>